<feature type="transmembrane region" description="Helical" evidence="1">
    <location>
        <begin position="190"/>
        <end position="209"/>
    </location>
</feature>
<feature type="transmembrane region" description="Helical" evidence="1">
    <location>
        <begin position="388"/>
        <end position="421"/>
    </location>
</feature>
<organism evidence="2 5">
    <name type="scientific">Neoroseomonas oryzicola</name>
    <dbReference type="NCBI Taxonomy" id="535904"/>
    <lineage>
        <taxon>Bacteria</taxon>
        <taxon>Pseudomonadati</taxon>
        <taxon>Pseudomonadota</taxon>
        <taxon>Alphaproteobacteria</taxon>
        <taxon>Acetobacterales</taxon>
        <taxon>Acetobacteraceae</taxon>
        <taxon>Neoroseomonas</taxon>
    </lineage>
</organism>
<evidence type="ECO:0000313" key="4">
    <source>
        <dbReference type="Proteomes" id="UP000746741"/>
    </source>
</evidence>
<feature type="transmembrane region" description="Helical" evidence="1">
    <location>
        <begin position="343"/>
        <end position="361"/>
    </location>
</feature>
<name>A0A9X9WP70_9PROT</name>
<feature type="transmembrane region" description="Helical" evidence="1">
    <location>
        <begin position="250"/>
        <end position="271"/>
    </location>
</feature>
<reference evidence="3 4" key="2">
    <citation type="submission" date="2020-02" db="EMBL/GenBank/DDBJ databases">
        <authorList>
            <person name="Sun Q."/>
            <person name="Inoue M."/>
        </authorList>
    </citation>
    <scope>NUCLEOTIDE SEQUENCE [LARGE SCALE GENOMIC DNA]</scope>
    <source>
        <strain evidence="3 4">KCTC 22478</strain>
    </source>
</reference>
<dbReference type="RefSeq" id="WP_168044261.1">
    <property type="nucleotide sequence ID" value="NZ_JAAEDK010000081.1"/>
</dbReference>
<gene>
    <name evidence="3" type="ORF">GWK15_25040</name>
    <name evidence="2" type="ORF">GXW75_22945</name>
</gene>
<dbReference type="Proteomes" id="UP000746741">
    <property type="component" value="Unassembled WGS sequence"/>
</dbReference>
<feature type="transmembrane region" description="Helical" evidence="1">
    <location>
        <begin position="102"/>
        <end position="126"/>
    </location>
</feature>
<evidence type="ECO:0000313" key="5">
    <source>
        <dbReference type="Proteomes" id="UP001138708"/>
    </source>
</evidence>
<dbReference type="EMBL" id="JAAVUP010000025">
    <property type="protein sequence ID" value="NKE20245.1"/>
    <property type="molecule type" value="Genomic_DNA"/>
</dbReference>
<proteinExistence type="predicted"/>
<keyword evidence="1" id="KW-0472">Membrane</keyword>
<feature type="transmembrane region" description="Helical" evidence="1">
    <location>
        <begin position="61"/>
        <end position="81"/>
    </location>
</feature>
<dbReference type="EMBL" id="JAAEDK010000081">
    <property type="protein sequence ID" value="MBR0662130.1"/>
    <property type="molecule type" value="Genomic_DNA"/>
</dbReference>
<feature type="transmembrane region" description="Helical" evidence="1">
    <location>
        <begin position="165"/>
        <end position="184"/>
    </location>
</feature>
<dbReference type="AlphaFoldDB" id="A0A9X9WP70"/>
<evidence type="ECO:0000313" key="3">
    <source>
        <dbReference type="EMBL" id="NKE20245.1"/>
    </source>
</evidence>
<comment type="caution">
    <text evidence="2">The sequence shown here is derived from an EMBL/GenBank/DDBJ whole genome shotgun (WGS) entry which is preliminary data.</text>
</comment>
<evidence type="ECO:0000256" key="1">
    <source>
        <dbReference type="SAM" id="Phobius"/>
    </source>
</evidence>
<keyword evidence="4" id="KW-1185">Reference proteome</keyword>
<protein>
    <submittedName>
        <fullName evidence="2">Uncharacterized protein</fullName>
    </submittedName>
</protein>
<sequence>MSADTKEFEAVRQDRQASRAVVHMAQRYAIALAGPIGAAAAQFLLSMQALHLLSPEAFGRFAFLLVAQQFSLGIWSALLCAPMPVLLEQCLPAERAALSRCLFATNLCLTAIMTVAFALVGAALGQDAWDKAVFAAFAGAALLRSFARAHAYATAVPLRTVGSDLLYAALVLAGVAFIQFSGAADPSMPYLVLLAATLVGLAPFGRGYVAAQFRHISLHDLPGYRHIWRRHSGWSLIGVMTTEATGNAHAYIVTLLVGAAAFAPVGASALLTRPIGVAMNAVTEFERPRMARQVAAHQYADADGAVAGLRWMLIAVWCATALALVVLALIAPRIMFTAQYDSSVLAVGLVLWMAVAALRLLRLPDSVLLQAAGDFRGLASASSVSCGVSVVAVLVLVLACGPVWSIAGVLAGEAAFAVATWRQVRRWRARHAIPGASTQGAPA</sequence>
<reference evidence="2" key="1">
    <citation type="submission" date="2020-01" db="EMBL/GenBank/DDBJ databases">
        <authorList>
            <person name="Rat A."/>
        </authorList>
    </citation>
    <scope>NUCLEOTIDE SEQUENCE</scope>
    <source>
        <strain evidence="2">LMG 31161</strain>
    </source>
</reference>
<feature type="transmembrane region" description="Helical" evidence="1">
    <location>
        <begin position="311"/>
        <end position="331"/>
    </location>
</feature>
<accession>A0A9X9WP70</accession>
<feature type="transmembrane region" description="Helical" evidence="1">
    <location>
        <begin position="28"/>
        <end position="49"/>
    </location>
</feature>
<feature type="transmembrane region" description="Helical" evidence="1">
    <location>
        <begin position="132"/>
        <end position="153"/>
    </location>
</feature>
<keyword evidence="1" id="KW-1133">Transmembrane helix</keyword>
<evidence type="ECO:0000313" key="2">
    <source>
        <dbReference type="EMBL" id="MBR0662130.1"/>
    </source>
</evidence>
<keyword evidence="1" id="KW-0812">Transmembrane</keyword>
<reference evidence="2" key="3">
    <citation type="journal article" date="2021" name="Syst. Appl. Microbiol.">
        <title>Roseomonas hellenica sp. nov., isolated from roots of wild-growing Alkanna tinctoria.</title>
        <authorList>
            <person name="Rat A."/>
            <person name="Naranjo H.D."/>
            <person name="Lebbe L."/>
            <person name="Cnockaert M."/>
            <person name="Krigas N."/>
            <person name="Grigoriadou K."/>
            <person name="Maloupa E."/>
            <person name="Willems A."/>
        </authorList>
    </citation>
    <scope>NUCLEOTIDE SEQUENCE</scope>
    <source>
        <strain evidence="2">LMG 31161</strain>
    </source>
</reference>
<dbReference type="Proteomes" id="UP001138708">
    <property type="component" value="Unassembled WGS sequence"/>
</dbReference>